<comment type="caution">
    <text evidence="2">The sequence shown here is derived from an EMBL/GenBank/DDBJ whole genome shotgun (WGS) entry which is preliminary data.</text>
</comment>
<sequence length="117" mass="12567">MIRHLWNLGGGIAVLLGLVGVFLPLMPTVPFLILAAFCFARGSPRFEAWLLGHPTLGPPVVAWRERGAIPRRGKWAATIGLTGSAILGLAFAPWPYAMIPALIAVVSGSWIWSRPDA</sequence>
<reference evidence="2 3" key="1">
    <citation type="submission" date="2017-09" db="EMBL/GenBank/DDBJ databases">
        <title>Sphingomonas spermidinifaciens 9NM-10, whole genome shotgun sequence.</title>
        <authorList>
            <person name="Feng G."/>
            <person name="Zhu H."/>
        </authorList>
    </citation>
    <scope>NUCLEOTIDE SEQUENCE [LARGE SCALE GENOMIC DNA]</scope>
    <source>
        <strain evidence="2 3">9NM-10</strain>
    </source>
</reference>
<gene>
    <name evidence="2" type="ORF">COC42_12950</name>
</gene>
<feature type="transmembrane region" description="Helical" evidence="1">
    <location>
        <begin position="97"/>
        <end position="113"/>
    </location>
</feature>
<dbReference type="RefSeq" id="WP_096343718.1">
    <property type="nucleotide sequence ID" value="NZ_NWMW01000002.1"/>
</dbReference>
<dbReference type="PIRSF" id="PIRSF016789">
    <property type="entry name" value="DUF454"/>
    <property type="match status" value="1"/>
</dbReference>
<accession>A0A2A4B3I1</accession>
<dbReference type="OrthoDB" id="9816293at2"/>
<keyword evidence="1" id="KW-0472">Membrane</keyword>
<organism evidence="2 3">
    <name type="scientific">Sphingomonas spermidinifaciens</name>
    <dbReference type="NCBI Taxonomy" id="1141889"/>
    <lineage>
        <taxon>Bacteria</taxon>
        <taxon>Pseudomonadati</taxon>
        <taxon>Pseudomonadota</taxon>
        <taxon>Alphaproteobacteria</taxon>
        <taxon>Sphingomonadales</taxon>
        <taxon>Sphingomonadaceae</taxon>
        <taxon>Sphingomonas</taxon>
    </lineage>
</organism>
<name>A0A2A4B3I1_9SPHN</name>
<dbReference type="Proteomes" id="UP000218366">
    <property type="component" value="Unassembled WGS sequence"/>
</dbReference>
<dbReference type="GO" id="GO:0005886">
    <property type="term" value="C:plasma membrane"/>
    <property type="evidence" value="ECO:0007669"/>
    <property type="project" value="TreeGrafter"/>
</dbReference>
<dbReference type="EMBL" id="NWMW01000002">
    <property type="protein sequence ID" value="PCD02339.1"/>
    <property type="molecule type" value="Genomic_DNA"/>
</dbReference>
<evidence type="ECO:0000256" key="1">
    <source>
        <dbReference type="SAM" id="Phobius"/>
    </source>
</evidence>
<dbReference type="PANTHER" id="PTHR35813">
    <property type="entry name" value="INNER MEMBRANE PROTEIN YBAN"/>
    <property type="match status" value="1"/>
</dbReference>
<keyword evidence="1" id="KW-0812">Transmembrane</keyword>
<keyword evidence="3" id="KW-1185">Reference proteome</keyword>
<dbReference type="AlphaFoldDB" id="A0A2A4B3I1"/>
<dbReference type="InterPro" id="IPR007401">
    <property type="entry name" value="DUF454"/>
</dbReference>
<evidence type="ECO:0000313" key="2">
    <source>
        <dbReference type="EMBL" id="PCD02339.1"/>
    </source>
</evidence>
<evidence type="ECO:0008006" key="4">
    <source>
        <dbReference type="Google" id="ProtNLM"/>
    </source>
</evidence>
<dbReference type="PANTHER" id="PTHR35813:SF1">
    <property type="entry name" value="INNER MEMBRANE PROTEIN YBAN"/>
    <property type="match status" value="1"/>
</dbReference>
<proteinExistence type="predicted"/>
<keyword evidence="1" id="KW-1133">Transmembrane helix</keyword>
<feature type="transmembrane region" description="Helical" evidence="1">
    <location>
        <begin position="12"/>
        <end position="40"/>
    </location>
</feature>
<dbReference type="Pfam" id="PF04304">
    <property type="entry name" value="DUF454"/>
    <property type="match status" value="1"/>
</dbReference>
<evidence type="ECO:0000313" key="3">
    <source>
        <dbReference type="Proteomes" id="UP000218366"/>
    </source>
</evidence>
<protein>
    <recommendedName>
        <fullName evidence="4">DUF454 domain-containing protein</fullName>
    </recommendedName>
</protein>